<evidence type="ECO:0000313" key="1">
    <source>
        <dbReference type="EMBL" id="KAJ9072051.1"/>
    </source>
</evidence>
<sequence>MDTNNKNIIIHIGGTQLPGTQQIVKYQGVNHQGVKITTVATVGRSSVGEEKLLSEFQAGSVYTCPCNLERDPLVVNPHSGIFTYCLVDIKLPNLYSVPFILLGEEGFPISQLYLRMDIIPQFLFLVMDQRPRLDLKWCITNYSEVSHEFKDKELTERLEEKLAELLVETGGSDGVDNSYQIYVLDFGLQVFPS</sequence>
<name>A0ACC2TC84_9FUNG</name>
<reference evidence="1" key="1">
    <citation type="submission" date="2022-04" db="EMBL/GenBank/DDBJ databases">
        <title>Genome of the entomopathogenic fungus Entomophthora muscae.</title>
        <authorList>
            <person name="Elya C."/>
            <person name="Lovett B.R."/>
            <person name="Lee E."/>
            <person name="Macias A.M."/>
            <person name="Hajek A.E."/>
            <person name="De Bivort B.L."/>
            <person name="Kasson M.T."/>
            <person name="De Fine Licht H.H."/>
            <person name="Stajich J.E."/>
        </authorList>
    </citation>
    <scope>NUCLEOTIDE SEQUENCE</scope>
    <source>
        <strain evidence="1">Berkeley</strain>
    </source>
</reference>
<accession>A0ACC2TC84</accession>
<dbReference type="Proteomes" id="UP001165960">
    <property type="component" value="Unassembled WGS sequence"/>
</dbReference>
<dbReference type="EMBL" id="QTSX02003061">
    <property type="protein sequence ID" value="KAJ9072051.1"/>
    <property type="molecule type" value="Genomic_DNA"/>
</dbReference>
<comment type="caution">
    <text evidence="1">The sequence shown here is derived from an EMBL/GenBank/DDBJ whole genome shotgun (WGS) entry which is preliminary data.</text>
</comment>
<organism evidence="1 2">
    <name type="scientific">Entomophthora muscae</name>
    <dbReference type="NCBI Taxonomy" id="34485"/>
    <lineage>
        <taxon>Eukaryota</taxon>
        <taxon>Fungi</taxon>
        <taxon>Fungi incertae sedis</taxon>
        <taxon>Zoopagomycota</taxon>
        <taxon>Entomophthoromycotina</taxon>
        <taxon>Entomophthoromycetes</taxon>
        <taxon>Entomophthorales</taxon>
        <taxon>Entomophthoraceae</taxon>
        <taxon>Entomophthora</taxon>
    </lineage>
</organism>
<proteinExistence type="predicted"/>
<protein>
    <submittedName>
        <fullName evidence="1">Uncharacterized protein</fullName>
    </submittedName>
</protein>
<gene>
    <name evidence="1" type="ORF">DSO57_1031150</name>
</gene>
<evidence type="ECO:0000313" key="2">
    <source>
        <dbReference type="Proteomes" id="UP001165960"/>
    </source>
</evidence>
<keyword evidence="2" id="KW-1185">Reference proteome</keyword>